<evidence type="ECO:0008006" key="4">
    <source>
        <dbReference type="Google" id="ProtNLM"/>
    </source>
</evidence>
<dbReference type="InterPro" id="IPR046341">
    <property type="entry name" value="SET_dom_sf"/>
</dbReference>
<protein>
    <recommendedName>
        <fullName evidence="4">SET domain-containing protein</fullName>
    </recommendedName>
</protein>
<name>A0A813L5I7_POLGL</name>
<dbReference type="InterPro" id="IPR053209">
    <property type="entry name" value="Gramillin-biosynth_MTr"/>
</dbReference>
<feature type="compositionally biased region" description="Low complexity" evidence="1">
    <location>
        <begin position="232"/>
        <end position="246"/>
    </location>
</feature>
<sequence>MGLGDSLDEEDDVPQLQNRVVDERLSSRICSESGEGGVEVGEGLFSEISTLVSELAGQDSAEDQLTTSPAFLLVPAGSRAAVTARVARYLLAPSCKGVELEVQRCTPASVRWLSADLANELQQSGAELWTTSSQPPSLSNNTTRSGLFFGLVIDLGVFDSLASRAGAGFCKAVLGLLRPGGLFLCISDEPEAYGPLRSRMRELRPEAEPRLAVRTVEEEGLSLHAFRKASASSSEASAASQAQAQAPPGGKCRGKDTLPGMFEDATRHASLIQPARPNINPEEACRAAFAAAQVRGGTTSNNNNHNNHNSTTVPERTGQQAAQQVFEPPDSAPGTEHLEWLSESVDLVLVRDRGRALVARTHIAAGDLLFVCSSVFMASAEQLGMSVLNWLQNPQASTRDKQQFYALFDGNNGSDLPPMALFRPGEGQEQAHKLASVPQPPAKPDMEQVYRILALNGLQADQLQSAAEADAGRQGVADLLGSAARRRLPGGAAPAPEEEEEGSAGQRVSGVWPLFALMNHACTPSVLAVPLSGKLLAFVAACELPVGAELTTRYVRLATTPQPRREELRAQKEFDCSCQRCRAELEALSPEETDKLLLMQDRAAGLELGAADMAEALRHLSAAAREILQGAADRWLARQGSQPSTESALAAQSLFKASFLPVFTARALSLDEVADQQRGEPSLEAAQPKPSEAEAHALEFLSVAVCREEAWREVCEILEQLEPCSQSHLLAAAMRCRAVEEAVAGLSADKAAQAPLLQRARAARTSCLAAWLGRHGALEAKAVWMDAAPCGNSSSSSCSGPRLAELGSLEQQALLSKFQAAMSPKAGGAVAEALDSEAWREAVARLRSHGLWASRWASEVEVLPRTLQQQQLQLPLQQPNLDTRAAKQQEVARTGAVGLLQPRLSHQLEPLDACTWRLRIFGIEGPEEIELDVSEAAVHVRRVLPSAGQPQELKLDLQSLLGGRVEESRVRARFVPSKRHAGYGSCSERGAAHLRVDLPLLQTG</sequence>
<evidence type="ECO:0000313" key="3">
    <source>
        <dbReference type="Proteomes" id="UP000626109"/>
    </source>
</evidence>
<dbReference type="PANTHER" id="PTHR47643">
    <property type="entry name" value="TPR DOMAIN PROTEIN (AFU_ORTHOLOGUE AFUA_5G12710)"/>
    <property type="match status" value="1"/>
</dbReference>
<evidence type="ECO:0000256" key="1">
    <source>
        <dbReference type="SAM" id="MobiDB-lite"/>
    </source>
</evidence>
<gene>
    <name evidence="2" type="ORF">PGLA2088_LOCUS41695</name>
</gene>
<accession>A0A813L5I7</accession>
<dbReference type="Gene3D" id="2.170.270.10">
    <property type="entry name" value="SET domain"/>
    <property type="match status" value="1"/>
</dbReference>
<feature type="region of interest" description="Disordered" evidence="1">
    <location>
        <begin position="296"/>
        <end position="323"/>
    </location>
</feature>
<feature type="region of interest" description="Disordered" evidence="1">
    <location>
        <begin position="232"/>
        <end position="257"/>
    </location>
</feature>
<comment type="caution">
    <text evidence="2">The sequence shown here is derived from an EMBL/GenBank/DDBJ whole genome shotgun (WGS) entry which is preliminary data.</text>
</comment>
<reference evidence="2" key="1">
    <citation type="submission" date="2021-02" db="EMBL/GenBank/DDBJ databases">
        <authorList>
            <person name="Dougan E. K."/>
            <person name="Rhodes N."/>
            <person name="Thang M."/>
            <person name="Chan C."/>
        </authorList>
    </citation>
    <scope>NUCLEOTIDE SEQUENCE</scope>
</reference>
<dbReference type="EMBL" id="CAJNNW010033952">
    <property type="protein sequence ID" value="CAE8721051.1"/>
    <property type="molecule type" value="Genomic_DNA"/>
</dbReference>
<dbReference type="PANTHER" id="PTHR47643:SF2">
    <property type="entry name" value="TPR DOMAIN PROTEIN (AFU_ORTHOLOGUE AFUA_5G12710)"/>
    <property type="match status" value="1"/>
</dbReference>
<feature type="compositionally biased region" description="Low complexity" evidence="1">
    <location>
        <begin position="296"/>
        <end position="312"/>
    </location>
</feature>
<dbReference type="AlphaFoldDB" id="A0A813L5I7"/>
<dbReference type="Proteomes" id="UP000626109">
    <property type="component" value="Unassembled WGS sequence"/>
</dbReference>
<feature type="compositionally biased region" description="Polar residues" evidence="1">
    <location>
        <begin position="313"/>
        <end position="323"/>
    </location>
</feature>
<organism evidence="2 3">
    <name type="scientific">Polarella glacialis</name>
    <name type="common">Dinoflagellate</name>
    <dbReference type="NCBI Taxonomy" id="89957"/>
    <lineage>
        <taxon>Eukaryota</taxon>
        <taxon>Sar</taxon>
        <taxon>Alveolata</taxon>
        <taxon>Dinophyceae</taxon>
        <taxon>Suessiales</taxon>
        <taxon>Suessiaceae</taxon>
        <taxon>Polarella</taxon>
    </lineage>
</organism>
<evidence type="ECO:0000313" key="2">
    <source>
        <dbReference type="EMBL" id="CAE8721051.1"/>
    </source>
</evidence>
<dbReference type="CDD" id="cd20071">
    <property type="entry name" value="SET_SMYD"/>
    <property type="match status" value="1"/>
</dbReference>
<dbReference type="SUPFAM" id="SSF82199">
    <property type="entry name" value="SET domain"/>
    <property type="match status" value="1"/>
</dbReference>
<proteinExistence type="predicted"/>